<protein>
    <recommendedName>
        <fullName evidence="3">Protein kinase domain-containing protein</fullName>
    </recommendedName>
</protein>
<dbReference type="Pfam" id="PF07714">
    <property type="entry name" value="PK_Tyr_Ser-Thr"/>
    <property type="match status" value="1"/>
</dbReference>
<keyword evidence="5" id="KW-1185">Reference proteome</keyword>
<dbReference type="HOGENOM" id="CLU_000288_7_13_1"/>
<dbReference type="EMBL" id="KN823148">
    <property type="protein sequence ID" value="KIO21118.1"/>
    <property type="molecule type" value="Genomic_DNA"/>
</dbReference>
<evidence type="ECO:0000256" key="1">
    <source>
        <dbReference type="ARBA" id="ARBA00022741"/>
    </source>
</evidence>
<dbReference type="GO" id="GO:0005524">
    <property type="term" value="F:ATP binding"/>
    <property type="evidence" value="ECO:0007669"/>
    <property type="project" value="UniProtKB-KW"/>
</dbReference>
<dbReference type="PANTHER" id="PTHR27001">
    <property type="entry name" value="OS01G0253100 PROTEIN"/>
    <property type="match status" value="1"/>
</dbReference>
<dbReference type="InterPro" id="IPR001245">
    <property type="entry name" value="Ser-Thr/Tyr_kinase_cat_dom"/>
</dbReference>
<keyword evidence="2" id="KW-0067">ATP-binding</keyword>
<dbReference type="Gene3D" id="1.10.510.10">
    <property type="entry name" value="Transferase(Phosphotransferase) domain 1"/>
    <property type="match status" value="1"/>
</dbReference>
<dbReference type="AlphaFoldDB" id="A0A0C3KI08"/>
<dbReference type="STRING" id="1051891.A0A0C3KI08"/>
<organism evidence="4 5">
    <name type="scientific">Tulasnella calospora MUT 4182</name>
    <dbReference type="NCBI Taxonomy" id="1051891"/>
    <lineage>
        <taxon>Eukaryota</taxon>
        <taxon>Fungi</taxon>
        <taxon>Dikarya</taxon>
        <taxon>Basidiomycota</taxon>
        <taxon>Agaricomycotina</taxon>
        <taxon>Agaricomycetes</taxon>
        <taxon>Cantharellales</taxon>
        <taxon>Tulasnellaceae</taxon>
        <taxon>Tulasnella</taxon>
    </lineage>
</organism>
<dbReference type="GO" id="GO:0005886">
    <property type="term" value="C:plasma membrane"/>
    <property type="evidence" value="ECO:0007669"/>
    <property type="project" value="TreeGrafter"/>
</dbReference>
<reference evidence="5" key="2">
    <citation type="submission" date="2015-01" db="EMBL/GenBank/DDBJ databases">
        <title>Evolutionary Origins and Diversification of the Mycorrhizal Mutualists.</title>
        <authorList>
            <consortium name="DOE Joint Genome Institute"/>
            <consortium name="Mycorrhizal Genomics Consortium"/>
            <person name="Kohler A."/>
            <person name="Kuo A."/>
            <person name="Nagy L.G."/>
            <person name="Floudas D."/>
            <person name="Copeland A."/>
            <person name="Barry K.W."/>
            <person name="Cichocki N."/>
            <person name="Veneault-Fourrey C."/>
            <person name="LaButti K."/>
            <person name="Lindquist E.A."/>
            <person name="Lipzen A."/>
            <person name="Lundell T."/>
            <person name="Morin E."/>
            <person name="Murat C."/>
            <person name="Riley R."/>
            <person name="Ohm R."/>
            <person name="Sun H."/>
            <person name="Tunlid A."/>
            <person name="Henrissat B."/>
            <person name="Grigoriev I.V."/>
            <person name="Hibbett D.S."/>
            <person name="Martin F."/>
        </authorList>
    </citation>
    <scope>NUCLEOTIDE SEQUENCE [LARGE SCALE GENOMIC DNA]</scope>
    <source>
        <strain evidence="5">MUT 4182</strain>
    </source>
</reference>
<evidence type="ECO:0000313" key="4">
    <source>
        <dbReference type="EMBL" id="KIO21118.1"/>
    </source>
</evidence>
<evidence type="ECO:0000313" key="5">
    <source>
        <dbReference type="Proteomes" id="UP000054248"/>
    </source>
</evidence>
<reference evidence="4 5" key="1">
    <citation type="submission" date="2014-04" db="EMBL/GenBank/DDBJ databases">
        <authorList>
            <consortium name="DOE Joint Genome Institute"/>
            <person name="Kuo A."/>
            <person name="Girlanda M."/>
            <person name="Perotto S."/>
            <person name="Kohler A."/>
            <person name="Nagy L.G."/>
            <person name="Floudas D."/>
            <person name="Copeland A."/>
            <person name="Barry K.W."/>
            <person name="Cichocki N."/>
            <person name="Veneault-Fourrey C."/>
            <person name="LaButti K."/>
            <person name="Lindquist E.A."/>
            <person name="Lipzen A."/>
            <person name="Lundell T."/>
            <person name="Morin E."/>
            <person name="Murat C."/>
            <person name="Sun H."/>
            <person name="Tunlid A."/>
            <person name="Henrissat B."/>
            <person name="Grigoriev I.V."/>
            <person name="Hibbett D.S."/>
            <person name="Martin F."/>
            <person name="Nordberg H.P."/>
            <person name="Cantor M.N."/>
            <person name="Hua S.X."/>
        </authorList>
    </citation>
    <scope>NUCLEOTIDE SEQUENCE [LARGE SCALE GENOMIC DNA]</scope>
    <source>
        <strain evidence="4 5">MUT 4182</strain>
    </source>
</reference>
<gene>
    <name evidence="4" type="ORF">M407DRAFT_29228</name>
</gene>
<feature type="domain" description="Protein kinase" evidence="3">
    <location>
        <begin position="79"/>
        <end position="233"/>
    </location>
</feature>
<evidence type="ECO:0000256" key="2">
    <source>
        <dbReference type="ARBA" id="ARBA00022840"/>
    </source>
</evidence>
<keyword evidence="1" id="KW-0547">Nucleotide-binding</keyword>
<dbReference type="SUPFAM" id="SSF56112">
    <property type="entry name" value="Protein kinase-like (PK-like)"/>
    <property type="match status" value="1"/>
</dbReference>
<dbReference type="InterPro" id="IPR011009">
    <property type="entry name" value="Kinase-like_dom_sf"/>
</dbReference>
<dbReference type="GO" id="GO:0004672">
    <property type="term" value="F:protein kinase activity"/>
    <property type="evidence" value="ECO:0007669"/>
    <property type="project" value="InterPro"/>
</dbReference>
<dbReference type="InterPro" id="IPR000719">
    <property type="entry name" value="Prot_kinase_dom"/>
</dbReference>
<dbReference type="PANTHER" id="PTHR27001:SF931">
    <property type="entry name" value="OS11G0664100 PROTEIN"/>
    <property type="match status" value="1"/>
</dbReference>
<dbReference type="PROSITE" id="PS50011">
    <property type="entry name" value="PROTEIN_KINASE_DOM"/>
    <property type="match status" value="1"/>
</dbReference>
<dbReference type="Proteomes" id="UP000054248">
    <property type="component" value="Unassembled WGS sequence"/>
</dbReference>
<sequence>MEELVSKFFEPFQVIRWLTPTPTPQTSTNHQDTGGLYLSEAQQKNEDGGIDETNSKKLSARERLDRLPTFRINPNTLTFVPSGASKGGGKAAVVQATFYPRIWSFKTQVAVKKLRGHGGMDSHMFENAFVHEVEMMAGLSHKNIARFVGFIEDLANGKAWIIMSWESNGNVSEFLEARNCEIPERMSLIQDTFEGLQYLHNRQPPICHGDLNSTSSSVHHIAQSLPTLAQLVS</sequence>
<evidence type="ECO:0000259" key="3">
    <source>
        <dbReference type="PROSITE" id="PS50011"/>
    </source>
</evidence>
<dbReference type="OrthoDB" id="4590507at2759"/>
<name>A0A0C3KI08_9AGAM</name>
<accession>A0A0C3KI08</accession>
<proteinExistence type="predicted"/>